<sequence>MKMEWSEEAARALRGRFGAEPGPLKLVYDAEGCGCAVSGVPALWIVDEPLPDDVRAESGAFELWYEKRHEIFFDETLRIGYLPDVRSFSLVSDAQIYTNRLAVLDRRSTAAKA</sequence>
<organism evidence="2 3">
    <name type="scientific">Cohnella xylanilytica</name>
    <dbReference type="NCBI Taxonomy" id="557555"/>
    <lineage>
        <taxon>Bacteria</taxon>
        <taxon>Bacillati</taxon>
        <taxon>Bacillota</taxon>
        <taxon>Bacilli</taxon>
        <taxon>Bacillales</taxon>
        <taxon>Paenibacillaceae</taxon>
        <taxon>Cohnella</taxon>
    </lineage>
</organism>
<accession>A0A841TWG4</accession>
<dbReference type="EMBL" id="JACJVR010000005">
    <property type="protein sequence ID" value="MBB6690301.1"/>
    <property type="molecule type" value="Genomic_DNA"/>
</dbReference>
<dbReference type="AlphaFoldDB" id="A0A841TWG4"/>
<keyword evidence="3" id="KW-1185">Reference proteome</keyword>
<dbReference type="Pfam" id="PF01521">
    <property type="entry name" value="Fe-S_biosyn"/>
    <property type="match status" value="1"/>
</dbReference>
<dbReference type="SUPFAM" id="SSF89360">
    <property type="entry name" value="HesB-like domain"/>
    <property type="match status" value="1"/>
</dbReference>
<reference evidence="2 3" key="1">
    <citation type="submission" date="2020-08" db="EMBL/GenBank/DDBJ databases">
        <title>Cohnella phylogeny.</title>
        <authorList>
            <person name="Dunlap C."/>
        </authorList>
    </citation>
    <scope>NUCLEOTIDE SEQUENCE [LARGE SCALE GENOMIC DNA]</scope>
    <source>
        <strain evidence="2 3">DSM 25239</strain>
    </source>
</reference>
<evidence type="ECO:0000313" key="3">
    <source>
        <dbReference type="Proteomes" id="UP000553776"/>
    </source>
</evidence>
<evidence type="ECO:0000313" key="2">
    <source>
        <dbReference type="EMBL" id="MBB6690301.1"/>
    </source>
</evidence>
<feature type="domain" description="Core" evidence="1">
    <location>
        <begin position="1"/>
        <end position="104"/>
    </location>
</feature>
<gene>
    <name evidence="2" type="ORF">H7B90_02705</name>
</gene>
<comment type="caution">
    <text evidence="2">The sequence shown here is derived from an EMBL/GenBank/DDBJ whole genome shotgun (WGS) entry which is preliminary data.</text>
</comment>
<proteinExistence type="predicted"/>
<protein>
    <recommendedName>
        <fullName evidence="1">Core domain-containing protein</fullName>
    </recommendedName>
</protein>
<dbReference type="InterPro" id="IPR000361">
    <property type="entry name" value="ATAP_core_dom"/>
</dbReference>
<name>A0A841TWG4_9BACL</name>
<dbReference type="Gene3D" id="2.60.300.12">
    <property type="entry name" value="HesB-like domain"/>
    <property type="match status" value="1"/>
</dbReference>
<dbReference type="Proteomes" id="UP000553776">
    <property type="component" value="Unassembled WGS sequence"/>
</dbReference>
<dbReference type="RefSeq" id="WP_185134320.1">
    <property type="nucleotide sequence ID" value="NZ_BORM01000005.1"/>
</dbReference>
<dbReference type="InterPro" id="IPR035903">
    <property type="entry name" value="HesB-like_dom_sf"/>
</dbReference>
<evidence type="ECO:0000259" key="1">
    <source>
        <dbReference type="Pfam" id="PF01521"/>
    </source>
</evidence>